<dbReference type="AlphaFoldDB" id="A0ABD0W587"/>
<dbReference type="EMBL" id="JAGEUA010000010">
    <property type="protein sequence ID" value="KAL0964280.1"/>
    <property type="molecule type" value="Genomic_DNA"/>
</dbReference>
<protein>
    <submittedName>
        <fullName evidence="1">Uncharacterized protein</fullName>
    </submittedName>
</protein>
<accession>A0ABD0W587</accession>
<name>A0ABD0W587_UMBPY</name>
<gene>
    <name evidence="1" type="ORF">UPYG_G00321680</name>
</gene>
<keyword evidence="2" id="KW-1185">Reference proteome</keyword>
<sequence length="70" mass="8103">MYKVDPRVPEKTMVVPPARIVAPIQWEVDEEMRREQSSLAPWHPGTSQILTVDDWFKLAETLWSTAHTSL</sequence>
<proteinExistence type="predicted"/>
<dbReference type="Proteomes" id="UP001557470">
    <property type="component" value="Unassembled WGS sequence"/>
</dbReference>
<organism evidence="1 2">
    <name type="scientific">Umbra pygmaea</name>
    <name type="common">Eastern mudminnow</name>
    <dbReference type="NCBI Taxonomy" id="75934"/>
    <lineage>
        <taxon>Eukaryota</taxon>
        <taxon>Metazoa</taxon>
        <taxon>Chordata</taxon>
        <taxon>Craniata</taxon>
        <taxon>Vertebrata</taxon>
        <taxon>Euteleostomi</taxon>
        <taxon>Actinopterygii</taxon>
        <taxon>Neopterygii</taxon>
        <taxon>Teleostei</taxon>
        <taxon>Protacanthopterygii</taxon>
        <taxon>Esociformes</taxon>
        <taxon>Umbridae</taxon>
        <taxon>Umbra</taxon>
    </lineage>
</organism>
<reference evidence="1 2" key="1">
    <citation type="submission" date="2024-06" db="EMBL/GenBank/DDBJ databases">
        <authorList>
            <person name="Pan Q."/>
            <person name="Wen M."/>
            <person name="Jouanno E."/>
            <person name="Zahm M."/>
            <person name="Klopp C."/>
            <person name="Cabau C."/>
            <person name="Louis A."/>
            <person name="Berthelot C."/>
            <person name="Parey E."/>
            <person name="Roest Crollius H."/>
            <person name="Montfort J."/>
            <person name="Robinson-Rechavi M."/>
            <person name="Bouchez O."/>
            <person name="Lampietro C."/>
            <person name="Lopez Roques C."/>
            <person name="Donnadieu C."/>
            <person name="Postlethwait J."/>
            <person name="Bobe J."/>
            <person name="Verreycken H."/>
            <person name="Guiguen Y."/>
        </authorList>
    </citation>
    <scope>NUCLEOTIDE SEQUENCE [LARGE SCALE GENOMIC DNA]</scope>
    <source>
        <strain evidence="1">Up_M1</strain>
        <tissue evidence="1">Testis</tissue>
    </source>
</reference>
<evidence type="ECO:0000313" key="2">
    <source>
        <dbReference type="Proteomes" id="UP001557470"/>
    </source>
</evidence>
<evidence type="ECO:0000313" key="1">
    <source>
        <dbReference type="EMBL" id="KAL0964280.1"/>
    </source>
</evidence>
<comment type="caution">
    <text evidence="1">The sequence shown here is derived from an EMBL/GenBank/DDBJ whole genome shotgun (WGS) entry which is preliminary data.</text>
</comment>